<name>A0A949JH65_9ACTN</name>
<feature type="region of interest" description="Disordered" evidence="2">
    <location>
        <begin position="49"/>
        <end position="68"/>
    </location>
</feature>
<accession>A0A949JH65</accession>
<dbReference type="GO" id="GO:0005524">
    <property type="term" value="F:ATP binding"/>
    <property type="evidence" value="ECO:0007669"/>
    <property type="project" value="UniProtKB-KW"/>
</dbReference>
<evidence type="ECO:0000256" key="1">
    <source>
        <dbReference type="ARBA" id="ARBA00022527"/>
    </source>
</evidence>
<keyword evidence="4" id="KW-0547">Nucleotide-binding</keyword>
<reference evidence="4" key="1">
    <citation type="submission" date="2021-06" db="EMBL/GenBank/DDBJ databases">
        <title>Sequencing of actinobacteria type strains.</title>
        <authorList>
            <person name="Nguyen G.-S."/>
            <person name="Wentzel A."/>
        </authorList>
    </citation>
    <scope>NUCLEOTIDE SEQUENCE</scope>
    <source>
        <strain evidence="4">P38-E01</strain>
    </source>
</reference>
<evidence type="ECO:0000313" key="4">
    <source>
        <dbReference type="EMBL" id="MBU7598828.1"/>
    </source>
</evidence>
<proteinExistence type="predicted"/>
<dbReference type="InterPro" id="IPR036890">
    <property type="entry name" value="HATPase_C_sf"/>
</dbReference>
<comment type="caution">
    <text evidence="4">The sequence shown here is derived from an EMBL/GenBank/DDBJ whole genome shotgun (WGS) entry which is preliminary data.</text>
</comment>
<dbReference type="Proteomes" id="UP000694501">
    <property type="component" value="Unassembled WGS sequence"/>
</dbReference>
<evidence type="ECO:0000259" key="3">
    <source>
        <dbReference type="Pfam" id="PF13581"/>
    </source>
</evidence>
<dbReference type="CDD" id="cd16936">
    <property type="entry name" value="HATPase_RsbW-like"/>
    <property type="match status" value="1"/>
</dbReference>
<dbReference type="SUPFAM" id="SSF55874">
    <property type="entry name" value="ATPase domain of HSP90 chaperone/DNA topoisomerase II/histidine kinase"/>
    <property type="match status" value="1"/>
</dbReference>
<keyword evidence="1" id="KW-0808">Transferase</keyword>
<organism evidence="4 5">
    <name type="scientific">Streptomyces tardus</name>
    <dbReference type="NCBI Taxonomy" id="2780544"/>
    <lineage>
        <taxon>Bacteria</taxon>
        <taxon>Bacillati</taxon>
        <taxon>Actinomycetota</taxon>
        <taxon>Actinomycetes</taxon>
        <taxon>Kitasatosporales</taxon>
        <taxon>Streptomycetaceae</taxon>
        <taxon>Streptomyces</taxon>
    </lineage>
</organism>
<dbReference type="PANTHER" id="PTHR35526">
    <property type="entry name" value="ANTI-SIGMA-F FACTOR RSBW-RELATED"/>
    <property type="match status" value="1"/>
</dbReference>
<keyword evidence="1" id="KW-0418">Kinase</keyword>
<dbReference type="RefSeq" id="WP_211040762.1">
    <property type="nucleotide sequence ID" value="NZ_JAELVF020000001.1"/>
</dbReference>
<feature type="region of interest" description="Disordered" evidence="2">
    <location>
        <begin position="1"/>
        <end position="29"/>
    </location>
</feature>
<dbReference type="InterPro" id="IPR050267">
    <property type="entry name" value="Anti-sigma-factor_SerPK"/>
</dbReference>
<feature type="domain" description="Histidine kinase/HSP90-like ATPase" evidence="3">
    <location>
        <begin position="87"/>
        <end position="200"/>
    </location>
</feature>
<dbReference type="EMBL" id="JAELVF020000001">
    <property type="protein sequence ID" value="MBU7598828.1"/>
    <property type="molecule type" value="Genomic_DNA"/>
</dbReference>
<sequence>MTPQPVDRAAHHGPAASGGGPGPGPTPLSLVEGLVEDLPVLPGPAIPSGSACAMSGRPTAAPDSAAHEPQESSAFAVWTLGEGSRSAALARSYAHNTLCCWGLKELDDSVAVSVSEMVTNAMRHNGGPDEGAGPRPVLLGLARQGHGVLCVVVDAGAGSPEVCDAVELSESGRGLHIVECLSDDWGWTVPGPTGKAVWATFSAPAADGPACSGDVPSEGAAGARHSEAQTCADREHRGPRGRARAEALGRVLLLAGVLCGTGDSRPPAVVHPPRKRS</sequence>
<evidence type="ECO:0000313" key="5">
    <source>
        <dbReference type="Proteomes" id="UP000694501"/>
    </source>
</evidence>
<dbReference type="AlphaFoldDB" id="A0A949JH65"/>
<dbReference type="Gene3D" id="3.30.565.10">
    <property type="entry name" value="Histidine kinase-like ATPase, C-terminal domain"/>
    <property type="match status" value="1"/>
</dbReference>
<dbReference type="InterPro" id="IPR003594">
    <property type="entry name" value="HATPase_dom"/>
</dbReference>
<dbReference type="Pfam" id="PF13581">
    <property type="entry name" value="HATPase_c_2"/>
    <property type="match status" value="1"/>
</dbReference>
<gene>
    <name evidence="4" type="ORF">JGS22_014705</name>
</gene>
<keyword evidence="4" id="KW-0067">ATP-binding</keyword>
<dbReference type="PANTHER" id="PTHR35526:SF3">
    <property type="entry name" value="ANTI-SIGMA-F FACTOR RSBW"/>
    <property type="match status" value="1"/>
</dbReference>
<protein>
    <submittedName>
        <fullName evidence="4">ATP-binding protein</fullName>
    </submittedName>
</protein>
<evidence type="ECO:0000256" key="2">
    <source>
        <dbReference type="SAM" id="MobiDB-lite"/>
    </source>
</evidence>
<dbReference type="GO" id="GO:0004674">
    <property type="term" value="F:protein serine/threonine kinase activity"/>
    <property type="evidence" value="ECO:0007669"/>
    <property type="project" value="UniProtKB-KW"/>
</dbReference>
<keyword evidence="1" id="KW-0723">Serine/threonine-protein kinase</keyword>
<keyword evidence="5" id="KW-1185">Reference proteome</keyword>